<dbReference type="AlphaFoldDB" id="A0AAI9HVB5"/>
<sequence length="186" mass="21092">MIALVNANEKRAKNHLASAIRFNGSVVTVREWIDALIAQGYKPNAKAVLKGKEASRMQMHRWDNSQQTEHMKKRAQAGTKIEYTMFHDGSGSFYDVKKFAYDYAVSQIGMQSAEPEDRCFIVFAIPQLRRGPEYQRCVAAYKPELAESEQRVLSMLRCDFPPARILWFGVAKTQEQALAMAKEAVA</sequence>
<accession>A0AAI9HVB5</accession>
<name>A0AAI9HVB5_MORMO</name>
<evidence type="ECO:0000313" key="1">
    <source>
        <dbReference type="EMBL" id="EMO9458190.1"/>
    </source>
</evidence>
<protein>
    <submittedName>
        <fullName evidence="1">Uncharacterized protein</fullName>
    </submittedName>
</protein>
<proteinExistence type="predicted"/>
<organism evidence="1">
    <name type="scientific">Morganella morganii</name>
    <name type="common">Proteus morganii</name>
    <dbReference type="NCBI Taxonomy" id="582"/>
    <lineage>
        <taxon>Bacteria</taxon>
        <taxon>Pseudomonadati</taxon>
        <taxon>Pseudomonadota</taxon>
        <taxon>Gammaproteobacteria</taxon>
        <taxon>Enterobacterales</taxon>
        <taxon>Morganellaceae</taxon>
        <taxon>Morganella</taxon>
    </lineage>
</organism>
<gene>
    <name evidence="1" type="ORF">PN925_003599</name>
</gene>
<comment type="caution">
    <text evidence="1">The sequence shown here is derived from an EMBL/GenBank/DDBJ whole genome shotgun (WGS) entry which is preliminary data.</text>
</comment>
<reference evidence="1" key="1">
    <citation type="submission" date="2024-02" db="EMBL/GenBank/DDBJ databases">
        <authorList>
            <consortium name="Clinical and Environmental Microbiology Branch: Whole genome sequencing antimicrobial resistance pathogens in the healthcare setting"/>
        </authorList>
    </citation>
    <scope>NUCLEOTIDE SEQUENCE</scope>
    <source>
        <strain evidence="1">2023KU-00017</strain>
    </source>
</reference>
<dbReference type="EMBL" id="ABKJEP030000074">
    <property type="protein sequence ID" value="EMO9458190.1"/>
    <property type="molecule type" value="Genomic_DNA"/>
</dbReference>